<protein>
    <recommendedName>
        <fullName evidence="5">BRX domain-containing protein</fullName>
    </recommendedName>
</protein>
<organism evidence="6 7">
    <name type="scientific">Adiantum capillus-veneris</name>
    <name type="common">Maidenhair fern</name>
    <dbReference type="NCBI Taxonomy" id="13818"/>
    <lineage>
        <taxon>Eukaryota</taxon>
        <taxon>Viridiplantae</taxon>
        <taxon>Streptophyta</taxon>
        <taxon>Embryophyta</taxon>
        <taxon>Tracheophyta</taxon>
        <taxon>Polypodiopsida</taxon>
        <taxon>Polypodiidae</taxon>
        <taxon>Polypodiales</taxon>
        <taxon>Pteridineae</taxon>
        <taxon>Pteridaceae</taxon>
        <taxon>Vittarioideae</taxon>
        <taxon>Adiantum</taxon>
    </lineage>
</organism>
<reference evidence="6" key="1">
    <citation type="submission" date="2021-01" db="EMBL/GenBank/DDBJ databases">
        <title>Adiantum capillus-veneris genome.</title>
        <authorList>
            <person name="Fang Y."/>
            <person name="Liao Q."/>
        </authorList>
    </citation>
    <scope>NUCLEOTIDE SEQUENCE</scope>
    <source>
        <strain evidence="6">H3</strain>
        <tissue evidence="6">Leaf</tissue>
    </source>
</reference>
<comment type="caution">
    <text evidence="6">The sequence shown here is derived from an EMBL/GenBank/DDBJ whole genome shotgun (WGS) entry which is preliminary data.</text>
</comment>
<evidence type="ECO:0000313" key="6">
    <source>
        <dbReference type="EMBL" id="KAI5073193.1"/>
    </source>
</evidence>
<evidence type="ECO:0000256" key="2">
    <source>
        <dbReference type="ARBA" id="ARBA00009057"/>
    </source>
</evidence>
<evidence type="ECO:0000313" key="7">
    <source>
        <dbReference type="Proteomes" id="UP000886520"/>
    </source>
</evidence>
<dbReference type="InterPro" id="IPR013591">
    <property type="entry name" value="Brevis_radix_dom"/>
</dbReference>
<evidence type="ECO:0000259" key="5">
    <source>
        <dbReference type="PROSITE" id="PS51514"/>
    </source>
</evidence>
<comment type="subcellular location">
    <subcellularLocation>
        <location evidence="1">Nucleus</location>
    </subcellularLocation>
</comment>
<dbReference type="AlphaFoldDB" id="A0A9D4ZF68"/>
<comment type="similarity">
    <text evidence="2">Belongs to the BRX family.</text>
</comment>
<feature type="compositionally biased region" description="Low complexity" evidence="4">
    <location>
        <begin position="160"/>
        <end position="172"/>
    </location>
</feature>
<feature type="region of interest" description="Disordered" evidence="4">
    <location>
        <begin position="327"/>
        <end position="390"/>
    </location>
</feature>
<accession>A0A9D4ZF68</accession>
<dbReference type="GO" id="GO:0005634">
    <property type="term" value="C:nucleus"/>
    <property type="evidence" value="ECO:0007669"/>
    <property type="project" value="UniProtKB-SubCell"/>
</dbReference>
<evidence type="ECO:0000256" key="3">
    <source>
        <dbReference type="ARBA" id="ARBA00023242"/>
    </source>
</evidence>
<feature type="compositionally biased region" description="Basic residues" evidence="4">
    <location>
        <begin position="146"/>
        <end position="159"/>
    </location>
</feature>
<dbReference type="InterPro" id="IPR027988">
    <property type="entry name" value="BRX_N"/>
</dbReference>
<dbReference type="Pfam" id="PF08381">
    <property type="entry name" value="BRX"/>
    <property type="match status" value="1"/>
</dbReference>
<sequence>MLVCLACPKQANITSAHADDSHHHAGLAKAAGAAGALVPGSREHVKSFTTQLKDIVMKFSTGAYRHCSPCTAAGVHRGGADEDKHNLCGEDDEKSSILMGSNCEDQSSSDQGLHHNLIHDYADSICNQFGSASLSSTSHHDLLPIGRKKRRHLRKKKSSTSKSSLSLKQLPSHPDSCDAIEELLNEHFRREERILAEEQLCSGNQGSRADHQLLEEAKFVGLGIRREMSQYGHTVEENLDDDVHVKRSRRHLKVESGGGHVEEWLAQVEPGVMITFVAMPDGSNHLKRIRFSRELFSKWQAQLWWAENNDMVRELYSVSKTEAPFKSCSSARSSSARTSTTTSSYHQHTLQNTPELQSRVGSCQASPSNTPTFRRLSKEGKQPRSPTLCSPYISQVPSSRSISVDHHDNPLFENPEFELCYNEGGKDALVLPSALWVSTLEECSQQQCREDNVLVDAGSSPCELVHQLKRVKFIN</sequence>
<gene>
    <name evidence="6" type="ORF">GOP47_0011206</name>
</gene>
<dbReference type="Pfam" id="PF13713">
    <property type="entry name" value="BRX_N"/>
    <property type="match status" value="1"/>
</dbReference>
<dbReference type="PANTHER" id="PTHR46058">
    <property type="entry name" value="PROTEIN BREVIS RADIX-LIKE 1"/>
    <property type="match status" value="1"/>
</dbReference>
<dbReference type="InterPro" id="IPR044532">
    <property type="entry name" value="BRX-like"/>
</dbReference>
<keyword evidence="7" id="KW-1185">Reference proteome</keyword>
<dbReference type="PROSITE" id="PS51514">
    <property type="entry name" value="BRX"/>
    <property type="match status" value="1"/>
</dbReference>
<keyword evidence="3" id="KW-0539">Nucleus</keyword>
<feature type="domain" description="BRX" evidence="5">
    <location>
        <begin position="262"/>
        <end position="317"/>
    </location>
</feature>
<feature type="region of interest" description="Disordered" evidence="4">
    <location>
        <begin position="134"/>
        <end position="173"/>
    </location>
</feature>
<feature type="compositionally biased region" description="Low complexity" evidence="4">
    <location>
        <begin position="329"/>
        <end position="344"/>
    </location>
</feature>
<dbReference type="Proteomes" id="UP000886520">
    <property type="component" value="Chromosome 11"/>
</dbReference>
<name>A0A9D4ZF68_ADICA</name>
<feature type="compositionally biased region" description="Polar residues" evidence="4">
    <location>
        <begin position="345"/>
        <end position="372"/>
    </location>
</feature>
<evidence type="ECO:0000256" key="4">
    <source>
        <dbReference type="SAM" id="MobiDB-lite"/>
    </source>
</evidence>
<dbReference type="PANTHER" id="PTHR46058:SF2">
    <property type="entry name" value="PROTEIN BREVIS RADIX-LIKE 3"/>
    <property type="match status" value="1"/>
</dbReference>
<dbReference type="EMBL" id="JABFUD020000011">
    <property type="protein sequence ID" value="KAI5073193.1"/>
    <property type="molecule type" value="Genomic_DNA"/>
</dbReference>
<dbReference type="OrthoDB" id="10250282at2759"/>
<proteinExistence type="inferred from homology"/>
<evidence type="ECO:0000256" key="1">
    <source>
        <dbReference type="ARBA" id="ARBA00004123"/>
    </source>
</evidence>